<organism evidence="1 2">
    <name type="scientific">Rhodocytophaga aerolata</name>
    <dbReference type="NCBI Taxonomy" id="455078"/>
    <lineage>
        <taxon>Bacteria</taxon>
        <taxon>Pseudomonadati</taxon>
        <taxon>Bacteroidota</taxon>
        <taxon>Cytophagia</taxon>
        <taxon>Cytophagales</taxon>
        <taxon>Rhodocytophagaceae</taxon>
        <taxon>Rhodocytophaga</taxon>
    </lineage>
</organism>
<gene>
    <name evidence="1" type="ORF">Q0590_20195</name>
</gene>
<proteinExistence type="predicted"/>
<evidence type="ECO:0008006" key="3">
    <source>
        <dbReference type="Google" id="ProtNLM"/>
    </source>
</evidence>
<keyword evidence="2" id="KW-1185">Reference proteome</keyword>
<protein>
    <recommendedName>
        <fullName evidence="3">TerB family tellurite resistance protein</fullName>
    </recommendedName>
</protein>
<dbReference type="EMBL" id="JAUKPO010000012">
    <property type="protein sequence ID" value="MDO1448609.1"/>
    <property type="molecule type" value="Genomic_DNA"/>
</dbReference>
<reference evidence="1" key="1">
    <citation type="submission" date="2023-07" db="EMBL/GenBank/DDBJ databases">
        <title>The genome sequence of Rhodocytophaga aerolata KACC 12507.</title>
        <authorList>
            <person name="Zhang X."/>
        </authorList>
    </citation>
    <scope>NUCLEOTIDE SEQUENCE</scope>
    <source>
        <strain evidence="1">KACC 12507</strain>
    </source>
</reference>
<dbReference type="Proteomes" id="UP001168528">
    <property type="component" value="Unassembled WGS sequence"/>
</dbReference>
<dbReference type="RefSeq" id="WP_302039410.1">
    <property type="nucleotide sequence ID" value="NZ_JAUKPO010000012.1"/>
</dbReference>
<evidence type="ECO:0000313" key="1">
    <source>
        <dbReference type="EMBL" id="MDO1448609.1"/>
    </source>
</evidence>
<accession>A0ABT8R9G4</accession>
<sequence length="129" mass="15080">MQTDAYYMTSDHKKAFLLLKSVIFHYHGLDESEQELLNETADKLDAHEELQWVTEFITSDTLSAFERAREYLNGLATNWDNATKLSYLSIVWEATNKKGYITEMEATAMFKLAKDWHIQKELIALVRKK</sequence>
<name>A0ABT8R9G4_9BACT</name>
<comment type="caution">
    <text evidence="1">The sequence shown here is derived from an EMBL/GenBank/DDBJ whole genome shotgun (WGS) entry which is preliminary data.</text>
</comment>
<evidence type="ECO:0000313" key="2">
    <source>
        <dbReference type="Proteomes" id="UP001168528"/>
    </source>
</evidence>